<dbReference type="GO" id="GO:0003735">
    <property type="term" value="F:structural constituent of ribosome"/>
    <property type="evidence" value="ECO:0007669"/>
    <property type="project" value="InterPro"/>
</dbReference>
<dbReference type="GO" id="GO:0005762">
    <property type="term" value="C:mitochondrial large ribosomal subunit"/>
    <property type="evidence" value="ECO:0007669"/>
    <property type="project" value="InterPro"/>
</dbReference>
<name>A0A3Q2CXR5_CYPVA</name>
<accession>A0A3Q2CXR5</accession>
<proteinExistence type="predicted"/>
<dbReference type="GeneTree" id="ENSGT01100000265433"/>
<dbReference type="InterPro" id="IPR018615">
    <property type="entry name" value="Ribosomal_mL55"/>
</dbReference>
<sequence length="51" mass="6302">MLMPADLSSLSEEERRARQKRREVKRTRTKTEDVYEDDFKVDSYSHLWKRK</sequence>
<dbReference type="Pfam" id="PF09776">
    <property type="entry name" value="Mitoc_L55"/>
    <property type="match status" value="1"/>
</dbReference>
<feature type="region of interest" description="Disordered" evidence="1">
    <location>
        <begin position="1"/>
        <end position="29"/>
    </location>
</feature>
<dbReference type="Proteomes" id="UP000265020">
    <property type="component" value="Unassembled WGS sequence"/>
</dbReference>
<dbReference type="PANTHER" id="PTHR34095:SF1">
    <property type="entry name" value="LARGE RIBOSOMAL SUBUNIT PROTEIN ML55"/>
    <property type="match status" value="1"/>
</dbReference>
<evidence type="ECO:0000256" key="1">
    <source>
        <dbReference type="SAM" id="MobiDB-lite"/>
    </source>
</evidence>
<organism evidence="2 3">
    <name type="scientific">Cyprinodon variegatus</name>
    <name type="common">Sheepshead minnow</name>
    <dbReference type="NCBI Taxonomy" id="28743"/>
    <lineage>
        <taxon>Eukaryota</taxon>
        <taxon>Metazoa</taxon>
        <taxon>Chordata</taxon>
        <taxon>Craniata</taxon>
        <taxon>Vertebrata</taxon>
        <taxon>Euteleostomi</taxon>
        <taxon>Actinopterygii</taxon>
        <taxon>Neopterygii</taxon>
        <taxon>Teleostei</taxon>
        <taxon>Neoteleostei</taxon>
        <taxon>Acanthomorphata</taxon>
        <taxon>Ovalentaria</taxon>
        <taxon>Atherinomorphae</taxon>
        <taxon>Cyprinodontiformes</taxon>
        <taxon>Cyprinodontidae</taxon>
        <taxon>Cyprinodon</taxon>
    </lineage>
</organism>
<dbReference type="Ensembl" id="ENSCVAT00000017440.1">
    <property type="protein sequence ID" value="ENSCVAP00000010673.1"/>
    <property type="gene ID" value="ENSCVAG00000012833.1"/>
</dbReference>
<feature type="compositionally biased region" description="Basic residues" evidence="1">
    <location>
        <begin position="17"/>
        <end position="28"/>
    </location>
</feature>
<dbReference type="STRING" id="28743.ENSCVAP00000010673"/>
<evidence type="ECO:0000313" key="3">
    <source>
        <dbReference type="Proteomes" id="UP000265020"/>
    </source>
</evidence>
<reference evidence="2" key="2">
    <citation type="submission" date="2025-09" db="UniProtKB">
        <authorList>
            <consortium name="Ensembl"/>
        </authorList>
    </citation>
    <scope>IDENTIFICATION</scope>
</reference>
<dbReference type="GO" id="GO:0006412">
    <property type="term" value="P:translation"/>
    <property type="evidence" value="ECO:0007669"/>
    <property type="project" value="TreeGrafter"/>
</dbReference>
<dbReference type="AlphaFoldDB" id="A0A3Q2CXR5"/>
<reference evidence="2" key="1">
    <citation type="submission" date="2025-08" db="UniProtKB">
        <authorList>
            <consortium name="Ensembl"/>
        </authorList>
    </citation>
    <scope>IDENTIFICATION</scope>
</reference>
<dbReference type="PANTHER" id="PTHR34095">
    <property type="entry name" value="39S RIBOSOMAL PROTEIN L55, MITOCHONDRIAL"/>
    <property type="match status" value="1"/>
</dbReference>
<keyword evidence="3" id="KW-1185">Reference proteome</keyword>
<evidence type="ECO:0000313" key="2">
    <source>
        <dbReference type="Ensembl" id="ENSCVAP00000010673.1"/>
    </source>
</evidence>
<protein>
    <submittedName>
        <fullName evidence="2">Uncharacterized protein</fullName>
    </submittedName>
</protein>